<dbReference type="GO" id="GO:0071617">
    <property type="term" value="F:lysophospholipid acyltransferase activity"/>
    <property type="evidence" value="ECO:0007669"/>
    <property type="project" value="TreeGrafter"/>
</dbReference>
<feature type="transmembrane region" description="Helical" evidence="18">
    <location>
        <begin position="186"/>
        <end position="207"/>
    </location>
</feature>
<dbReference type="EC" id="2.3.1.23" evidence="15"/>
<comment type="pathway">
    <text evidence="3">Lipid metabolism.</text>
</comment>
<evidence type="ECO:0000313" key="20">
    <source>
        <dbReference type="Proteomes" id="UP000008743"/>
    </source>
</evidence>
<comment type="pathway">
    <text evidence="14">Phospholipid metabolism.</text>
</comment>
<dbReference type="PhylomeDB" id="A0A0D2WSC9"/>
<protein>
    <recommendedName>
        <fullName evidence="17">Lysophospholipid acyltransferase 5</fullName>
        <ecNumber evidence="15">2.3.1.23</ecNumber>
        <ecNumber evidence="16">2.3.1.n6</ecNumber>
    </recommendedName>
</protein>
<dbReference type="GO" id="GO:0006656">
    <property type="term" value="P:phosphatidylcholine biosynthetic process"/>
    <property type="evidence" value="ECO:0007669"/>
    <property type="project" value="TreeGrafter"/>
</dbReference>
<dbReference type="OrthoDB" id="5974730at2759"/>
<keyword evidence="7" id="KW-0256">Endoplasmic reticulum</keyword>
<dbReference type="PANTHER" id="PTHR13906:SF14">
    <property type="entry name" value="LYSOPHOSPHOLIPID ACYLTRANSFERASE 5"/>
    <property type="match status" value="1"/>
</dbReference>
<evidence type="ECO:0000256" key="4">
    <source>
        <dbReference type="ARBA" id="ARBA00022516"/>
    </source>
</evidence>
<sequence length="431" mass="48043">MLVVLPFRLVLSSGGGAPPSRAAQQALHLFSAVAGAAGVFWCFGPDTLHCFLTILATYLCMLVLGQTAAMVGIVFTGIFGHLLGCYLIHATDSYDINFTTVQCVLALRLIGLAFDFYDGRIPTDKLTKDTVNSALPKLPSILEVLGYAYFWGGVFVGPQFPIRRYQAFVSGTLFKPEQLRESLVPALSRAALGLVYIGVTPVLNGYFPQSYLFTDAFKALPLLYRLAYLWGLCKAAFLSYVGVWLIAEASCMLSGLSYNVATKKWDGLANIRVWKFETATSLKACIESFNVNTNDWVARYIFKRLRFMNNKHFSSLSTLMFLALWHGFHIGYFICFLTEFVVVEIERRLRADVMPRLTPIIPAPVLNIVCYIITTSTLHYALIAFVLLSLSPIKEVYSSIYFIGHLVAVLLMMIPIPRVRHSQPETATKTE</sequence>
<evidence type="ECO:0000256" key="17">
    <source>
        <dbReference type="ARBA" id="ARBA00039721"/>
    </source>
</evidence>
<dbReference type="GO" id="GO:0030258">
    <property type="term" value="P:lipid modification"/>
    <property type="evidence" value="ECO:0007669"/>
    <property type="project" value="TreeGrafter"/>
</dbReference>
<dbReference type="PANTHER" id="PTHR13906">
    <property type="entry name" value="PORCUPINE"/>
    <property type="match status" value="1"/>
</dbReference>
<feature type="transmembrane region" description="Helical" evidence="18">
    <location>
        <begin position="364"/>
        <end position="390"/>
    </location>
</feature>
<dbReference type="RefSeq" id="XP_004346677.1">
    <property type="nucleotide sequence ID" value="XM_004346627.2"/>
</dbReference>
<gene>
    <name evidence="19" type="ORF">CAOG_004992</name>
</gene>
<dbReference type="eggNOG" id="KOG2705">
    <property type="taxonomic scope" value="Eukaryota"/>
</dbReference>
<dbReference type="InterPro" id="IPR049941">
    <property type="entry name" value="LPLAT_7/PORCN-like"/>
</dbReference>
<dbReference type="Proteomes" id="UP000008743">
    <property type="component" value="Unassembled WGS sequence"/>
</dbReference>
<keyword evidence="5 19" id="KW-0808">Transferase</keyword>
<feature type="transmembrane region" description="Helical" evidence="18">
    <location>
        <begin position="227"/>
        <end position="247"/>
    </location>
</feature>
<evidence type="ECO:0000256" key="15">
    <source>
        <dbReference type="ARBA" id="ARBA00026120"/>
    </source>
</evidence>
<evidence type="ECO:0000256" key="2">
    <source>
        <dbReference type="ARBA" id="ARBA00004240"/>
    </source>
</evidence>
<dbReference type="EC" id="2.3.1.n6" evidence="16"/>
<dbReference type="Pfam" id="PF03062">
    <property type="entry name" value="MBOAT"/>
    <property type="match status" value="1"/>
</dbReference>
<name>A0A0D2WSC9_CAPO3</name>
<keyword evidence="13 19" id="KW-0012">Acyltransferase</keyword>
<feature type="transmembrane region" description="Helical" evidence="18">
    <location>
        <begin position="319"/>
        <end position="343"/>
    </location>
</feature>
<feature type="transmembrane region" description="Helical" evidence="18">
    <location>
        <begin position="138"/>
        <end position="156"/>
    </location>
</feature>
<keyword evidence="6 18" id="KW-0812">Transmembrane</keyword>
<organism evidence="19 20">
    <name type="scientific">Capsaspora owczarzaki (strain ATCC 30864)</name>
    <dbReference type="NCBI Taxonomy" id="595528"/>
    <lineage>
        <taxon>Eukaryota</taxon>
        <taxon>Filasterea</taxon>
        <taxon>Capsaspora</taxon>
    </lineage>
</organism>
<reference evidence="20" key="1">
    <citation type="submission" date="2011-02" db="EMBL/GenBank/DDBJ databases">
        <title>The Genome Sequence of Capsaspora owczarzaki ATCC 30864.</title>
        <authorList>
            <person name="Russ C."/>
            <person name="Cuomo C."/>
            <person name="Burger G."/>
            <person name="Gray M.W."/>
            <person name="Holland P.W.H."/>
            <person name="King N."/>
            <person name="Lang F.B.F."/>
            <person name="Roger A.J."/>
            <person name="Ruiz-Trillo I."/>
            <person name="Young S.K."/>
            <person name="Zeng Q."/>
            <person name="Gargeya S."/>
            <person name="Alvarado L."/>
            <person name="Berlin A."/>
            <person name="Chapman S.B."/>
            <person name="Chen Z."/>
            <person name="Freedman E."/>
            <person name="Gellesch M."/>
            <person name="Goldberg J."/>
            <person name="Griggs A."/>
            <person name="Gujja S."/>
            <person name="Heilman E."/>
            <person name="Heiman D."/>
            <person name="Howarth C."/>
            <person name="Mehta T."/>
            <person name="Neiman D."/>
            <person name="Pearson M."/>
            <person name="Roberts A."/>
            <person name="Saif S."/>
            <person name="Shea T."/>
            <person name="Shenoy N."/>
            <person name="Sisk P."/>
            <person name="Stolte C."/>
            <person name="Sykes S."/>
            <person name="White J."/>
            <person name="Yandava C."/>
            <person name="Haas B."/>
            <person name="Nusbaum C."/>
            <person name="Birren B."/>
        </authorList>
    </citation>
    <scope>NUCLEOTIDE SEQUENCE</scope>
    <source>
        <strain evidence="20">ATCC 30864</strain>
    </source>
</reference>
<feature type="transmembrane region" description="Helical" evidence="18">
    <location>
        <begin position="96"/>
        <end position="117"/>
    </location>
</feature>
<keyword evidence="20" id="KW-1185">Reference proteome</keyword>
<evidence type="ECO:0000256" key="3">
    <source>
        <dbReference type="ARBA" id="ARBA00005189"/>
    </source>
</evidence>
<proteinExistence type="predicted"/>
<evidence type="ECO:0000256" key="7">
    <source>
        <dbReference type="ARBA" id="ARBA00022824"/>
    </source>
</evidence>
<evidence type="ECO:0000256" key="8">
    <source>
        <dbReference type="ARBA" id="ARBA00022989"/>
    </source>
</evidence>
<dbReference type="GO" id="GO:0047184">
    <property type="term" value="F:1-acylglycerophosphocholine O-acyltransferase activity"/>
    <property type="evidence" value="ECO:0007669"/>
    <property type="project" value="UniProtKB-EC"/>
</dbReference>
<evidence type="ECO:0000256" key="14">
    <source>
        <dbReference type="ARBA" id="ARBA00025707"/>
    </source>
</evidence>
<dbReference type="GO" id="GO:0005783">
    <property type="term" value="C:endoplasmic reticulum"/>
    <property type="evidence" value="ECO:0007669"/>
    <property type="project" value="UniProtKB-SubCell"/>
</dbReference>
<evidence type="ECO:0000256" key="12">
    <source>
        <dbReference type="ARBA" id="ARBA00023264"/>
    </source>
</evidence>
<feature type="transmembrane region" description="Helical" evidence="18">
    <location>
        <begin position="68"/>
        <end position="90"/>
    </location>
</feature>
<keyword evidence="11" id="KW-0594">Phospholipid biosynthesis</keyword>
<evidence type="ECO:0000256" key="9">
    <source>
        <dbReference type="ARBA" id="ARBA00023098"/>
    </source>
</evidence>
<evidence type="ECO:0000256" key="1">
    <source>
        <dbReference type="ARBA" id="ARBA00004141"/>
    </source>
</evidence>
<dbReference type="OMA" id="FTGPMMI"/>
<evidence type="ECO:0000256" key="18">
    <source>
        <dbReference type="SAM" id="Phobius"/>
    </source>
</evidence>
<evidence type="ECO:0000256" key="5">
    <source>
        <dbReference type="ARBA" id="ARBA00022679"/>
    </source>
</evidence>
<feature type="transmembrane region" description="Helical" evidence="18">
    <location>
        <begin position="396"/>
        <end position="414"/>
    </location>
</feature>
<keyword evidence="9" id="KW-0443">Lipid metabolism</keyword>
<evidence type="ECO:0000256" key="16">
    <source>
        <dbReference type="ARBA" id="ARBA00038923"/>
    </source>
</evidence>
<keyword evidence="8 18" id="KW-1133">Transmembrane helix</keyword>
<evidence type="ECO:0000256" key="10">
    <source>
        <dbReference type="ARBA" id="ARBA00023136"/>
    </source>
</evidence>
<evidence type="ECO:0000313" key="19">
    <source>
        <dbReference type="EMBL" id="KJE94333.1"/>
    </source>
</evidence>
<dbReference type="InParanoid" id="A0A0D2WSC9"/>
<evidence type="ECO:0000256" key="13">
    <source>
        <dbReference type="ARBA" id="ARBA00023315"/>
    </source>
</evidence>
<evidence type="ECO:0000256" key="11">
    <source>
        <dbReference type="ARBA" id="ARBA00023209"/>
    </source>
</evidence>
<keyword evidence="12" id="KW-1208">Phospholipid metabolism</keyword>
<accession>A0A0D2WSC9</accession>
<comment type="subcellular location">
    <subcellularLocation>
        <location evidence="2">Endoplasmic reticulum</location>
    </subcellularLocation>
    <subcellularLocation>
        <location evidence="1">Membrane</location>
        <topology evidence="1">Multi-pass membrane protein</topology>
    </subcellularLocation>
</comment>
<keyword evidence="10 18" id="KW-0472">Membrane</keyword>
<evidence type="ECO:0000256" key="6">
    <source>
        <dbReference type="ARBA" id="ARBA00022692"/>
    </source>
</evidence>
<dbReference type="GO" id="GO:0016020">
    <property type="term" value="C:membrane"/>
    <property type="evidence" value="ECO:0007669"/>
    <property type="project" value="UniProtKB-SubCell"/>
</dbReference>
<dbReference type="STRING" id="595528.A0A0D2WSC9"/>
<dbReference type="InterPro" id="IPR004299">
    <property type="entry name" value="MBOAT_fam"/>
</dbReference>
<dbReference type="AlphaFoldDB" id="A0A0D2WSC9"/>
<keyword evidence="4" id="KW-0444">Lipid biosynthesis</keyword>
<dbReference type="EMBL" id="KE346367">
    <property type="protein sequence ID" value="KJE94333.1"/>
    <property type="molecule type" value="Genomic_DNA"/>
</dbReference>